<feature type="domain" description="Sodium symporter small subunit" evidence="2">
    <location>
        <begin position="15"/>
        <end position="90"/>
    </location>
</feature>
<dbReference type="EMBL" id="CP127221">
    <property type="protein sequence ID" value="WIW96411.1"/>
    <property type="molecule type" value="Genomic_DNA"/>
</dbReference>
<name>A0A9Y2B9J6_9SPHN</name>
<dbReference type="Pfam" id="PF13937">
    <property type="entry name" value="DUF4212"/>
    <property type="match status" value="1"/>
</dbReference>
<reference evidence="3 4" key="1">
    <citation type="submission" date="2023-06" db="EMBL/GenBank/DDBJ databases">
        <title>Altererythrobacter rubellus NBRC 112769 genome.</title>
        <authorList>
            <person name="Zhang K."/>
        </authorList>
    </citation>
    <scope>NUCLEOTIDE SEQUENCE [LARGE SCALE GENOMIC DNA]</scope>
    <source>
        <strain evidence="3 4">NBRC 112769</strain>
    </source>
</reference>
<dbReference type="NCBIfam" id="TIGR03647">
    <property type="entry name" value="Na_symport_sm"/>
    <property type="match status" value="1"/>
</dbReference>
<feature type="transmembrane region" description="Helical" evidence="1">
    <location>
        <begin position="24"/>
        <end position="43"/>
    </location>
</feature>
<evidence type="ECO:0000313" key="4">
    <source>
        <dbReference type="Proteomes" id="UP001231445"/>
    </source>
</evidence>
<accession>A0A9Y2B9J6</accession>
<dbReference type="InterPro" id="IPR019886">
    <property type="entry name" value="Na_symporter_ssu"/>
</dbReference>
<dbReference type="AlphaFoldDB" id="A0A9Y2B9J6"/>
<gene>
    <name evidence="3" type="ORF">QQX03_04720</name>
</gene>
<evidence type="ECO:0000259" key="2">
    <source>
        <dbReference type="Pfam" id="PF13937"/>
    </source>
</evidence>
<protein>
    <submittedName>
        <fullName evidence="3">DUF4212 domain-containing protein</fullName>
    </submittedName>
</protein>
<keyword evidence="1" id="KW-0812">Transmembrane</keyword>
<proteinExistence type="predicted"/>
<feature type="transmembrane region" description="Helical" evidence="1">
    <location>
        <begin position="55"/>
        <end position="77"/>
    </location>
</feature>
<evidence type="ECO:0000313" key="3">
    <source>
        <dbReference type="EMBL" id="WIW96411.1"/>
    </source>
</evidence>
<dbReference type="RefSeq" id="WP_285976717.1">
    <property type="nucleotide sequence ID" value="NZ_CP127221.1"/>
</dbReference>
<dbReference type="KEGG" id="arue:QQX03_04720"/>
<organism evidence="3 4">
    <name type="scientific">Altererythrobacter rubellus</name>
    <dbReference type="NCBI Taxonomy" id="2173831"/>
    <lineage>
        <taxon>Bacteria</taxon>
        <taxon>Pseudomonadati</taxon>
        <taxon>Pseudomonadota</taxon>
        <taxon>Alphaproteobacteria</taxon>
        <taxon>Sphingomonadales</taxon>
        <taxon>Erythrobacteraceae</taxon>
        <taxon>Altererythrobacter</taxon>
    </lineage>
</organism>
<sequence>MSEHEHESAAGESNSRYWTANIRLLLTLMAIWFAVSFGAGILFRDWLDQFMLGGYPLGFWFAQQGSIYTFIALIFFYNWRIHKIEQSFNLDDDDEVAASMEGGAG</sequence>
<dbReference type="Proteomes" id="UP001231445">
    <property type="component" value="Chromosome"/>
</dbReference>
<keyword evidence="4" id="KW-1185">Reference proteome</keyword>
<keyword evidence="1" id="KW-1133">Transmembrane helix</keyword>
<evidence type="ECO:0000256" key="1">
    <source>
        <dbReference type="SAM" id="Phobius"/>
    </source>
</evidence>
<keyword evidence="1" id="KW-0472">Membrane</keyword>